<keyword evidence="1" id="KW-0812">Transmembrane</keyword>
<proteinExistence type="predicted"/>
<organism evidence="2 3">
    <name type="scientific">Enterococcus thailandicus</name>
    <dbReference type="NCBI Taxonomy" id="417368"/>
    <lineage>
        <taxon>Bacteria</taxon>
        <taxon>Bacillati</taxon>
        <taxon>Bacillota</taxon>
        <taxon>Bacilli</taxon>
        <taxon>Lactobacillales</taxon>
        <taxon>Enterococcaceae</taxon>
        <taxon>Enterococcus</taxon>
    </lineage>
</organism>
<gene>
    <name evidence="2" type="ORF">A6E74_04265</name>
</gene>
<dbReference type="Proteomes" id="UP000078516">
    <property type="component" value="Unassembled WGS sequence"/>
</dbReference>
<keyword evidence="1" id="KW-0472">Membrane</keyword>
<keyword evidence="1" id="KW-1133">Transmembrane helix</keyword>
<dbReference type="AlphaFoldDB" id="A0A179ESR7"/>
<comment type="caution">
    <text evidence="2">The sequence shown here is derived from an EMBL/GenBank/DDBJ whole genome shotgun (WGS) entry which is preliminary data.</text>
</comment>
<evidence type="ECO:0000313" key="2">
    <source>
        <dbReference type="EMBL" id="OAQ55940.1"/>
    </source>
</evidence>
<evidence type="ECO:0000256" key="1">
    <source>
        <dbReference type="SAM" id="Phobius"/>
    </source>
</evidence>
<keyword evidence="3" id="KW-1185">Reference proteome</keyword>
<protein>
    <submittedName>
        <fullName evidence="2">Uncharacterized protein</fullName>
    </submittedName>
</protein>
<name>A0A179ESR7_ENTTH</name>
<dbReference type="RefSeq" id="WP_067482521.1">
    <property type="nucleotide sequence ID" value="NZ_JAQEWG010000005.1"/>
</dbReference>
<accession>A0A179ESR7</accession>
<reference evidence="2 3" key="1">
    <citation type="submission" date="2016-04" db="EMBL/GenBank/DDBJ databases">
        <title>Draft genome of an Enterococcus thailandicus strain isolated from bovine feces.</title>
        <authorList>
            <person name="Beukers A.G."/>
            <person name="Zaheer R."/>
            <person name="Goji N."/>
            <person name="Cook S.R."/>
            <person name="Amoako K."/>
            <person name="Chaves A.V."/>
            <person name="Ward M.P."/>
            <person name="Mcallister T.A."/>
        </authorList>
    </citation>
    <scope>NUCLEOTIDE SEQUENCE [LARGE SCALE GENOMIC DNA]</scope>
    <source>
        <strain evidence="2 3">F0711D 46</strain>
    </source>
</reference>
<sequence>MAKRTKEKKSKGWLIVGIVLLLMLLVGGGSLWYYQNIYSKISPVSDFSAVNGKFYLSKGKYRGEELTSFDHVKWEDTEKKLSFSPIDKSHIFIGVYENNKLVTGSTLSTIKQKDNYLGLKQESFIVSDSYYKSKLKKENQESFEQLDNKTIPDLTASEDKYYISKTVHINPEIKSYKFYLKGKQLIRENAPDNDSYYYVNYEQQ</sequence>
<evidence type="ECO:0000313" key="3">
    <source>
        <dbReference type="Proteomes" id="UP000078516"/>
    </source>
</evidence>
<feature type="transmembrane region" description="Helical" evidence="1">
    <location>
        <begin position="12"/>
        <end position="34"/>
    </location>
</feature>
<dbReference type="EMBL" id="LWMN01000011">
    <property type="protein sequence ID" value="OAQ55940.1"/>
    <property type="molecule type" value="Genomic_DNA"/>
</dbReference>